<dbReference type="OrthoDB" id="9798454at2"/>
<dbReference type="PANTHER" id="PTHR10204">
    <property type="entry name" value="NAD P H OXIDOREDUCTASE-RELATED"/>
    <property type="match status" value="1"/>
</dbReference>
<keyword evidence="2" id="KW-0560">Oxidoreductase</keyword>
<comment type="caution">
    <text evidence="4">The sequence shown here is derived from an EMBL/GenBank/DDBJ whole genome shotgun (WGS) entry which is preliminary data.</text>
</comment>
<dbReference type="AlphaFoldDB" id="A0A366FC54"/>
<evidence type="ECO:0000313" key="4">
    <source>
        <dbReference type="EMBL" id="RBP12221.1"/>
    </source>
</evidence>
<evidence type="ECO:0000259" key="3">
    <source>
        <dbReference type="Pfam" id="PF02525"/>
    </source>
</evidence>
<dbReference type="GO" id="GO:0003955">
    <property type="term" value="F:NAD(P)H dehydrogenase (quinone) activity"/>
    <property type="evidence" value="ECO:0007669"/>
    <property type="project" value="TreeGrafter"/>
</dbReference>
<dbReference type="EMBL" id="QNRK01000014">
    <property type="protein sequence ID" value="RBP12221.1"/>
    <property type="molecule type" value="Genomic_DNA"/>
</dbReference>
<dbReference type="InterPro" id="IPR029039">
    <property type="entry name" value="Flavoprotein-like_sf"/>
</dbReference>
<dbReference type="PANTHER" id="PTHR10204:SF34">
    <property type="entry name" value="NAD(P)H DEHYDROGENASE [QUINONE] 1 ISOFORM 1"/>
    <property type="match status" value="1"/>
</dbReference>
<dbReference type="SUPFAM" id="SSF52218">
    <property type="entry name" value="Flavoproteins"/>
    <property type="match status" value="1"/>
</dbReference>
<reference evidence="4 5" key="1">
    <citation type="submission" date="2018-06" db="EMBL/GenBank/DDBJ databases">
        <title>Genomic Encyclopedia of Type Strains, Phase IV (KMG-IV): sequencing the most valuable type-strain genomes for metagenomic binning, comparative biology and taxonomic classification.</title>
        <authorList>
            <person name="Goeker M."/>
        </authorList>
    </citation>
    <scope>NUCLEOTIDE SEQUENCE [LARGE SCALE GENOMIC DNA]</scope>
    <source>
        <strain evidence="4 5">DSM 24875</strain>
    </source>
</reference>
<dbReference type="RefSeq" id="WP_113889855.1">
    <property type="nucleotide sequence ID" value="NZ_QNRK01000014.1"/>
</dbReference>
<protein>
    <submittedName>
        <fullName evidence="4">Putative NADPH-quinone reductase</fullName>
    </submittedName>
</protein>
<dbReference type="GO" id="GO:0005829">
    <property type="term" value="C:cytosol"/>
    <property type="evidence" value="ECO:0007669"/>
    <property type="project" value="TreeGrafter"/>
</dbReference>
<comment type="similarity">
    <text evidence="1">Belongs to the NAD(P)H dehydrogenase (quinone) family.</text>
</comment>
<dbReference type="Gene3D" id="3.40.50.360">
    <property type="match status" value="1"/>
</dbReference>
<dbReference type="Pfam" id="PF02525">
    <property type="entry name" value="Flavodoxin_2"/>
    <property type="match status" value="1"/>
</dbReference>
<proteinExistence type="inferred from homology"/>
<dbReference type="Proteomes" id="UP000253529">
    <property type="component" value="Unassembled WGS sequence"/>
</dbReference>
<sequence length="194" mass="22198">MRILVLYAHPVETSFAAALHEATVRTLRARGHDVDDCDLYAEKFDPVMSREERIDYHDPSLNRRNVAPWVDRLLAAEALVFCFPVWNMGLPAILKGFVDRVFIPGVSFSLKDNGDYVPTLHNVKRLGVVCTYGGDRLLTILMGDPPRRFLARSLRGICAPGARCDYLAHYDMNHTRPERRKKFLAAVERHFTTW</sequence>
<organism evidence="4 5">
    <name type="scientific">Roseiarcus fermentans</name>
    <dbReference type="NCBI Taxonomy" id="1473586"/>
    <lineage>
        <taxon>Bacteria</taxon>
        <taxon>Pseudomonadati</taxon>
        <taxon>Pseudomonadota</taxon>
        <taxon>Alphaproteobacteria</taxon>
        <taxon>Hyphomicrobiales</taxon>
        <taxon>Roseiarcaceae</taxon>
        <taxon>Roseiarcus</taxon>
    </lineage>
</organism>
<dbReference type="InterPro" id="IPR003680">
    <property type="entry name" value="Flavodoxin_fold"/>
</dbReference>
<evidence type="ECO:0000256" key="1">
    <source>
        <dbReference type="ARBA" id="ARBA00006252"/>
    </source>
</evidence>
<evidence type="ECO:0000256" key="2">
    <source>
        <dbReference type="ARBA" id="ARBA00023002"/>
    </source>
</evidence>
<dbReference type="InterPro" id="IPR051545">
    <property type="entry name" value="NAD(P)H_dehydrogenase_qn"/>
</dbReference>
<keyword evidence="5" id="KW-1185">Reference proteome</keyword>
<evidence type="ECO:0000313" key="5">
    <source>
        <dbReference type="Proteomes" id="UP000253529"/>
    </source>
</evidence>
<feature type="domain" description="Flavodoxin-like fold" evidence="3">
    <location>
        <begin position="1"/>
        <end position="136"/>
    </location>
</feature>
<name>A0A366FC54_9HYPH</name>
<gene>
    <name evidence="4" type="ORF">DFR50_11450</name>
</gene>
<accession>A0A366FC54</accession>